<evidence type="ECO:0000259" key="2">
    <source>
        <dbReference type="Pfam" id="PF13490"/>
    </source>
</evidence>
<organism evidence="3 4">
    <name type="scientific">Clostridium omnivorum</name>
    <dbReference type="NCBI Taxonomy" id="1604902"/>
    <lineage>
        <taxon>Bacteria</taxon>
        <taxon>Bacillati</taxon>
        <taxon>Bacillota</taxon>
        <taxon>Clostridia</taxon>
        <taxon>Eubacteriales</taxon>
        <taxon>Clostridiaceae</taxon>
        <taxon>Clostridium</taxon>
    </lineage>
</organism>
<keyword evidence="4" id="KW-1185">Reference proteome</keyword>
<dbReference type="InterPro" id="IPR027383">
    <property type="entry name" value="Znf_put"/>
</dbReference>
<feature type="transmembrane region" description="Helical" evidence="1">
    <location>
        <begin position="76"/>
        <end position="98"/>
    </location>
</feature>
<evidence type="ECO:0000313" key="4">
    <source>
        <dbReference type="Proteomes" id="UP001208567"/>
    </source>
</evidence>
<dbReference type="EMBL" id="BRXR01000001">
    <property type="protein sequence ID" value="GLC30368.1"/>
    <property type="molecule type" value="Genomic_DNA"/>
</dbReference>
<dbReference type="RefSeq" id="WP_264849628.1">
    <property type="nucleotide sequence ID" value="NZ_BRXR01000001.1"/>
</dbReference>
<gene>
    <name evidence="3" type="primary">ylaD</name>
    <name evidence="3" type="ORF">bsdE14_17780</name>
</gene>
<keyword evidence="1" id="KW-0472">Membrane</keyword>
<evidence type="ECO:0000313" key="3">
    <source>
        <dbReference type="EMBL" id="GLC30368.1"/>
    </source>
</evidence>
<proteinExistence type="predicted"/>
<keyword evidence="1" id="KW-1133">Transmembrane helix</keyword>
<reference evidence="3 4" key="1">
    <citation type="journal article" date="2024" name="Int. J. Syst. Evol. Microbiol.">
        <title>Clostridium omnivorum sp. nov., isolated from anoxic soil under the treatment of reductive soil disinfestation.</title>
        <authorList>
            <person name="Ueki A."/>
            <person name="Tonouchi A."/>
            <person name="Kaku N."/>
            <person name="Honma S."/>
            <person name="Ueki K."/>
        </authorList>
    </citation>
    <scope>NUCLEOTIDE SEQUENCE [LARGE SCALE GENOMIC DNA]</scope>
    <source>
        <strain evidence="3 4">E14</strain>
    </source>
</reference>
<dbReference type="Proteomes" id="UP001208567">
    <property type="component" value="Unassembled WGS sequence"/>
</dbReference>
<protein>
    <submittedName>
        <fullName evidence="3">Anti-sigma-YlaC factor YlaD</fullName>
    </submittedName>
</protein>
<evidence type="ECO:0000256" key="1">
    <source>
        <dbReference type="SAM" id="Phobius"/>
    </source>
</evidence>
<comment type="caution">
    <text evidence="3">The sequence shown here is derived from an EMBL/GenBank/DDBJ whole genome shotgun (WGS) entry which is preliminary data.</text>
</comment>
<keyword evidence="1" id="KW-0812">Transmembrane</keyword>
<dbReference type="Pfam" id="PF13490">
    <property type="entry name" value="zf-HC2"/>
    <property type="match status" value="1"/>
</dbReference>
<name>A0ABQ5N563_9CLOT</name>
<accession>A0ABQ5N563</accession>
<feature type="domain" description="Putative zinc-finger" evidence="2">
    <location>
        <begin position="6"/>
        <end position="37"/>
    </location>
</feature>
<sequence>MKCFLIRDLLPFYAEGKVSKETRQLIEEHFIECEKCRQLYEGITEPDLDLNKTIRLEEDMEVKQDREFWRKYYASIYIKGIGIFFAVFIFITLIGIIIKNSLT</sequence>